<organism evidence="1 2">
    <name type="scientific">Erwinia psidii</name>
    <dbReference type="NCBI Taxonomy" id="69224"/>
    <lineage>
        <taxon>Bacteria</taxon>
        <taxon>Pseudomonadati</taxon>
        <taxon>Pseudomonadota</taxon>
        <taxon>Gammaproteobacteria</taxon>
        <taxon>Enterobacterales</taxon>
        <taxon>Erwiniaceae</taxon>
        <taxon>Erwinia</taxon>
    </lineage>
</organism>
<evidence type="ECO:0000313" key="2">
    <source>
        <dbReference type="Proteomes" id="UP000279457"/>
    </source>
</evidence>
<dbReference type="EMBL" id="RHHM01000003">
    <property type="protein sequence ID" value="RQM39345.1"/>
    <property type="molecule type" value="Genomic_DNA"/>
</dbReference>
<evidence type="ECO:0000313" key="1">
    <source>
        <dbReference type="EMBL" id="RQM39345.1"/>
    </source>
</evidence>
<accession>A0A3N6V2N5</accession>
<dbReference type="AlphaFoldDB" id="A0A3N6V2N5"/>
<sequence length="91" mass="10399">MILSGFIRKGTLANCTPDQRVMRVNLVRFWHRSDRQHNLIQTVDRRGCGAYGNDALCNTLFRCFSCNLMTAVAVFFMDKSIFNRGRPLLAA</sequence>
<gene>
    <name evidence="1" type="ORF">EB241_06250</name>
</gene>
<comment type="caution">
    <text evidence="1">The sequence shown here is derived from an EMBL/GenBank/DDBJ whole genome shotgun (WGS) entry which is preliminary data.</text>
</comment>
<dbReference type="Proteomes" id="UP000279457">
    <property type="component" value="Unassembled WGS sequence"/>
</dbReference>
<name>A0A3N6V2N5_9GAMM</name>
<keyword evidence="2" id="KW-1185">Reference proteome</keyword>
<protein>
    <submittedName>
        <fullName evidence="1">Uncharacterized protein</fullName>
    </submittedName>
</protein>
<reference evidence="1 2" key="1">
    <citation type="submission" date="2018-10" db="EMBL/GenBank/DDBJ databases">
        <title>Draft genome sequence for the type isolate of Erwinia psidii, agent causal of bacterial blight in guava (Psidium guajava) and wilt and die-back of Eucalyptus spp.</title>
        <authorList>
            <person name="Hermenegildo P.S."/>
            <person name="Santos S.A."/>
            <person name="Guimaraes L.M.S."/>
            <person name="Vidigal P.M.P."/>
            <person name="Pereira I.C."/>
            <person name="Badel J.L."/>
            <person name="Alfenas-Zerbini P."/>
            <person name="Ferreira M.A.S.V."/>
            <person name="Alfenas A.C."/>
        </authorList>
    </citation>
    <scope>NUCLEOTIDE SEQUENCE [LARGE SCALE GENOMIC DNA]</scope>
    <source>
        <strain evidence="1 2">IBSBF 435</strain>
    </source>
</reference>
<proteinExistence type="predicted"/>